<evidence type="ECO:0000256" key="2">
    <source>
        <dbReference type="ARBA" id="ARBA00022730"/>
    </source>
</evidence>
<dbReference type="GO" id="GO:1990904">
    <property type="term" value="C:ribonucleoprotein complex"/>
    <property type="evidence" value="ECO:0007669"/>
    <property type="project" value="UniProtKB-KW"/>
</dbReference>
<dbReference type="InterPro" id="IPR009027">
    <property type="entry name" value="Ribosomal_bL9/RNase_H1_N"/>
</dbReference>
<protein>
    <recommendedName>
        <fullName evidence="6 7">Large ribosomal subunit protein bL9</fullName>
    </recommendedName>
</protein>
<dbReference type="InterPro" id="IPR020069">
    <property type="entry name" value="Ribosomal_bL9_C"/>
</dbReference>
<organism evidence="9 10">
    <name type="scientific">Methylobacterium soli</name>
    <dbReference type="NCBI Taxonomy" id="553447"/>
    <lineage>
        <taxon>Bacteria</taxon>
        <taxon>Pseudomonadati</taxon>
        <taxon>Pseudomonadota</taxon>
        <taxon>Alphaproteobacteria</taxon>
        <taxon>Hyphomicrobiales</taxon>
        <taxon>Methylobacteriaceae</taxon>
        <taxon>Methylobacterium</taxon>
    </lineage>
</organism>
<feature type="domain" description="Ribosomal protein L9" evidence="8">
    <location>
        <begin position="13"/>
        <end position="40"/>
    </location>
</feature>
<comment type="caution">
    <text evidence="9">The sequence shown here is derived from an EMBL/GenBank/DDBJ whole genome shotgun (WGS) entry which is preliminary data.</text>
</comment>
<dbReference type="GO" id="GO:0006412">
    <property type="term" value="P:translation"/>
    <property type="evidence" value="ECO:0007669"/>
    <property type="project" value="UniProtKB-UniRule"/>
</dbReference>
<dbReference type="SUPFAM" id="SSF55653">
    <property type="entry name" value="Ribosomal protein L9 C-domain"/>
    <property type="match status" value="1"/>
</dbReference>
<keyword evidence="4 7" id="KW-0689">Ribosomal protein</keyword>
<dbReference type="InterPro" id="IPR020070">
    <property type="entry name" value="Ribosomal_bL9_N"/>
</dbReference>
<gene>
    <name evidence="7" type="primary">rplI</name>
    <name evidence="9" type="ORF">F6X53_01635</name>
</gene>
<dbReference type="PROSITE" id="PS00651">
    <property type="entry name" value="RIBOSOMAL_L9"/>
    <property type="match status" value="1"/>
</dbReference>
<dbReference type="InterPro" id="IPR020594">
    <property type="entry name" value="Ribosomal_bL9_bac/chp"/>
</dbReference>
<dbReference type="SUPFAM" id="SSF55658">
    <property type="entry name" value="L9 N-domain-like"/>
    <property type="match status" value="1"/>
</dbReference>
<evidence type="ECO:0000313" key="10">
    <source>
        <dbReference type="Proteomes" id="UP000474159"/>
    </source>
</evidence>
<dbReference type="GO" id="GO:0019843">
    <property type="term" value="F:rRNA binding"/>
    <property type="evidence" value="ECO:0007669"/>
    <property type="project" value="UniProtKB-UniRule"/>
</dbReference>
<dbReference type="InterPro" id="IPR036935">
    <property type="entry name" value="Ribosomal_bL9_N_sf"/>
</dbReference>
<keyword evidence="3 7" id="KW-0694">RNA-binding</keyword>
<accession>A0A6L3T8B2</accession>
<sequence length="188" mass="20407">MEVILLERVAKLGQMGETVNVKPGFARNFLLARGKALRATETNKKHFEGQRAQLEARNLERRNEAQAVADKLAGQSFVLIRQSGETGVLYGSVSTRDLAEVVTKEGFSVGRDQFALNQPIKTLGLHTVPVVLHPEVEVSITVNVARSPEEAERQARGESVTEREAFNLDDLGLEVGAALAESGEGDEG</sequence>
<evidence type="ECO:0000256" key="3">
    <source>
        <dbReference type="ARBA" id="ARBA00022884"/>
    </source>
</evidence>
<evidence type="ECO:0000259" key="8">
    <source>
        <dbReference type="PROSITE" id="PS00651"/>
    </source>
</evidence>
<evidence type="ECO:0000256" key="7">
    <source>
        <dbReference type="HAMAP-Rule" id="MF_00503"/>
    </source>
</evidence>
<dbReference type="OrthoDB" id="9788336at2"/>
<keyword evidence="2 7" id="KW-0699">rRNA-binding</keyword>
<dbReference type="GO" id="GO:0005840">
    <property type="term" value="C:ribosome"/>
    <property type="evidence" value="ECO:0007669"/>
    <property type="project" value="UniProtKB-KW"/>
</dbReference>
<keyword evidence="10" id="KW-1185">Reference proteome</keyword>
<dbReference type="Pfam" id="PF01281">
    <property type="entry name" value="Ribosomal_L9_N"/>
    <property type="match status" value="1"/>
</dbReference>
<dbReference type="Pfam" id="PF03948">
    <property type="entry name" value="Ribosomal_L9_C"/>
    <property type="match status" value="1"/>
</dbReference>
<dbReference type="InterPro" id="IPR000244">
    <property type="entry name" value="Ribosomal_bL9"/>
</dbReference>
<dbReference type="Gene3D" id="3.40.5.10">
    <property type="entry name" value="Ribosomal protein L9, N-terminal domain"/>
    <property type="match status" value="1"/>
</dbReference>
<proteinExistence type="inferred from homology"/>
<dbReference type="AlphaFoldDB" id="A0A6L3T8B2"/>
<evidence type="ECO:0000256" key="6">
    <source>
        <dbReference type="ARBA" id="ARBA00035292"/>
    </source>
</evidence>
<dbReference type="InterPro" id="IPR036791">
    <property type="entry name" value="Ribosomal_bL9_C_sf"/>
</dbReference>
<evidence type="ECO:0000256" key="1">
    <source>
        <dbReference type="ARBA" id="ARBA00010605"/>
    </source>
</evidence>
<dbReference type="NCBIfam" id="TIGR00158">
    <property type="entry name" value="L9"/>
    <property type="match status" value="1"/>
</dbReference>
<name>A0A6L3T8B2_9HYPH</name>
<keyword evidence="5 7" id="KW-0687">Ribonucleoprotein</keyword>
<dbReference type="HAMAP" id="MF_00503">
    <property type="entry name" value="Ribosomal_bL9"/>
    <property type="match status" value="1"/>
</dbReference>
<dbReference type="GO" id="GO:0003735">
    <property type="term" value="F:structural constituent of ribosome"/>
    <property type="evidence" value="ECO:0007669"/>
    <property type="project" value="InterPro"/>
</dbReference>
<dbReference type="Proteomes" id="UP000474159">
    <property type="component" value="Unassembled WGS sequence"/>
</dbReference>
<dbReference type="Gene3D" id="3.10.430.100">
    <property type="entry name" value="Ribosomal protein L9, C-terminal domain"/>
    <property type="match status" value="1"/>
</dbReference>
<dbReference type="EMBL" id="VZZK01000001">
    <property type="protein sequence ID" value="KAB1081821.1"/>
    <property type="molecule type" value="Genomic_DNA"/>
</dbReference>
<evidence type="ECO:0000256" key="5">
    <source>
        <dbReference type="ARBA" id="ARBA00023274"/>
    </source>
</evidence>
<reference evidence="9 10" key="1">
    <citation type="submission" date="2019-09" db="EMBL/GenBank/DDBJ databases">
        <title>YIM 48816 draft genome.</title>
        <authorList>
            <person name="Jiang L."/>
        </authorList>
    </citation>
    <scope>NUCLEOTIDE SEQUENCE [LARGE SCALE GENOMIC DNA]</scope>
    <source>
        <strain evidence="9 10">YIM 48816</strain>
    </source>
</reference>
<evidence type="ECO:0000313" key="9">
    <source>
        <dbReference type="EMBL" id="KAB1081821.1"/>
    </source>
</evidence>
<evidence type="ECO:0000256" key="4">
    <source>
        <dbReference type="ARBA" id="ARBA00022980"/>
    </source>
</evidence>
<dbReference type="RefSeq" id="WP_150996503.1">
    <property type="nucleotide sequence ID" value="NZ_BPQY01000010.1"/>
</dbReference>
<comment type="function">
    <text evidence="7">Binds to the 23S rRNA.</text>
</comment>
<dbReference type="PANTHER" id="PTHR21368">
    <property type="entry name" value="50S RIBOSOMAL PROTEIN L9"/>
    <property type="match status" value="1"/>
</dbReference>
<comment type="similarity">
    <text evidence="1 7">Belongs to the bacterial ribosomal protein bL9 family.</text>
</comment>